<dbReference type="InterPro" id="IPR023808">
    <property type="entry name" value="Nitrile_Hydratase_acc_put"/>
</dbReference>
<dbReference type="InterPro" id="IPR042262">
    <property type="entry name" value="CN_hydtase_beta_C"/>
</dbReference>
<accession>A0A6A8GNE8</accession>
<organism evidence="2 3">
    <name type="scientific">Haloferax litoreum</name>
    <dbReference type="NCBI Taxonomy" id="2666140"/>
    <lineage>
        <taxon>Archaea</taxon>
        <taxon>Methanobacteriati</taxon>
        <taxon>Methanobacteriota</taxon>
        <taxon>Stenosarchaea group</taxon>
        <taxon>Halobacteria</taxon>
        <taxon>Halobacteriales</taxon>
        <taxon>Haloferacaceae</taxon>
        <taxon>Haloferax</taxon>
    </lineage>
</organism>
<keyword evidence="3" id="KW-1185">Reference proteome</keyword>
<dbReference type="InterPro" id="IPR008990">
    <property type="entry name" value="Elect_transpt_acc-like_dom_sf"/>
</dbReference>
<dbReference type="Pfam" id="PF21006">
    <property type="entry name" value="NHase_beta_N"/>
    <property type="match status" value="1"/>
</dbReference>
<proteinExistence type="predicted"/>
<protein>
    <submittedName>
        <fullName evidence="2">Nitrile hydratase accessory protein</fullName>
    </submittedName>
</protein>
<dbReference type="Proteomes" id="UP000439022">
    <property type="component" value="Unassembled WGS sequence"/>
</dbReference>
<dbReference type="InterPro" id="IPR049054">
    <property type="entry name" value="CN_hydtase_beta-like_N"/>
</dbReference>
<evidence type="ECO:0000313" key="3">
    <source>
        <dbReference type="Proteomes" id="UP000439022"/>
    </source>
</evidence>
<reference evidence="2 3" key="1">
    <citation type="submission" date="2019-11" db="EMBL/GenBank/DDBJ databases">
        <title>Whole genome sequence of Haloferax sp. MBLA0076.</title>
        <authorList>
            <person name="Seo M.-J."/>
            <person name="Cho E.-S."/>
        </authorList>
    </citation>
    <scope>NUCLEOTIDE SEQUENCE [LARGE SCALE GENOMIC DNA]</scope>
    <source>
        <strain evidence="2 3">MBLA0076</strain>
    </source>
</reference>
<dbReference type="NCBIfam" id="TIGR03889">
    <property type="entry name" value="nitrile_acc"/>
    <property type="match status" value="1"/>
</dbReference>
<gene>
    <name evidence="2" type="ORF">GJR96_15820</name>
</gene>
<sequence length="125" mass="13847">MSETSKRIEDLVSSGAIPRRGDEPVFEEPWQARAFGLVLSLCDDGVISWDAFQRQLVEEIGTAPSDSNGEGPNHVYYEHWLRAFEKLLVDTDVLSGVELRGRAGEFASGDRDASEFTLDEAGNEQ</sequence>
<feature type="domain" description="Nitrile hydratase beta subunit-like N-terminal" evidence="1">
    <location>
        <begin position="15"/>
        <end position="108"/>
    </location>
</feature>
<dbReference type="AlphaFoldDB" id="A0A6A8GNE8"/>
<comment type="caution">
    <text evidence="2">The sequence shown here is derived from an EMBL/GenBank/DDBJ whole genome shotgun (WGS) entry which is preliminary data.</text>
</comment>
<evidence type="ECO:0000313" key="2">
    <source>
        <dbReference type="EMBL" id="MRX23420.1"/>
    </source>
</evidence>
<name>A0A6A8GNE8_9EURY</name>
<dbReference type="Gene3D" id="1.10.472.20">
    <property type="entry name" value="Nitrile hydratase, beta subunit"/>
    <property type="match status" value="1"/>
</dbReference>
<dbReference type="RefSeq" id="WP_151164233.1">
    <property type="nucleotide sequence ID" value="NZ_WKJO01000002.1"/>
</dbReference>
<dbReference type="EMBL" id="WKJO01000002">
    <property type="protein sequence ID" value="MRX23420.1"/>
    <property type="molecule type" value="Genomic_DNA"/>
</dbReference>
<dbReference type="SUPFAM" id="SSF50090">
    <property type="entry name" value="Electron transport accessory proteins"/>
    <property type="match status" value="1"/>
</dbReference>
<evidence type="ECO:0000259" key="1">
    <source>
        <dbReference type="Pfam" id="PF21006"/>
    </source>
</evidence>